<dbReference type="Pfam" id="PF08284">
    <property type="entry name" value="RVP_2"/>
    <property type="match status" value="1"/>
</dbReference>
<organism evidence="2 3">
    <name type="scientific">Arachis duranensis</name>
    <name type="common">Wild peanut</name>
    <dbReference type="NCBI Taxonomy" id="130453"/>
    <lineage>
        <taxon>Eukaryota</taxon>
        <taxon>Viridiplantae</taxon>
        <taxon>Streptophyta</taxon>
        <taxon>Embryophyta</taxon>
        <taxon>Tracheophyta</taxon>
        <taxon>Spermatophyta</taxon>
        <taxon>Magnoliopsida</taxon>
        <taxon>eudicotyledons</taxon>
        <taxon>Gunneridae</taxon>
        <taxon>Pentapetalae</taxon>
        <taxon>rosids</taxon>
        <taxon>fabids</taxon>
        <taxon>Fabales</taxon>
        <taxon>Fabaceae</taxon>
        <taxon>Papilionoideae</taxon>
        <taxon>50 kb inversion clade</taxon>
        <taxon>dalbergioids sensu lato</taxon>
        <taxon>Dalbergieae</taxon>
        <taxon>Pterocarpus clade</taxon>
        <taxon>Arachis</taxon>
    </lineage>
</organism>
<sequence>MNANDAAKADPLMRGICLTGDKTLVALYNTGASLSFISFDKVEELGLKVSELAFDLHVHTPYQTVMTRLGCRQVDFKLENREFIHDLISLPIIRTEMILGFDWMSKNRVLLDYFERSIRFMPEGEGGAVVAGGYYLNSLMVNCHGEECQGYILLAANALGDNQNLDQILVVKDFSEVFPEDIPEFPPQKENGSDRAGRIEDSIGRTSEQEVYSTECITIGSASFIGEEVG</sequence>
<gene>
    <name evidence="3" type="primary">LOC107474468</name>
</gene>
<dbReference type="AlphaFoldDB" id="A0A6P4CE54"/>
<dbReference type="CDD" id="cd00303">
    <property type="entry name" value="retropepsin_like"/>
    <property type="match status" value="1"/>
</dbReference>
<keyword evidence="2" id="KW-1185">Reference proteome</keyword>
<dbReference type="KEGG" id="adu:107474468"/>
<dbReference type="SUPFAM" id="SSF50630">
    <property type="entry name" value="Acid proteases"/>
    <property type="match status" value="1"/>
</dbReference>
<accession>A0A6P4CE54</accession>
<feature type="compositionally biased region" description="Basic and acidic residues" evidence="1">
    <location>
        <begin position="191"/>
        <end position="203"/>
    </location>
</feature>
<dbReference type="Gene3D" id="2.40.70.10">
    <property type="entry name" value="Acid Proteases"/>
    <property type="match status" value="1"/>
</dbReference>
<reference evidence="3" key="2">
    <citation type="submission" date="2025-08" db="UniProtKB">
        <authorList>
            <consortium name="RefSeq"/>
        </authorList>
    </citation>
    <scope>IDENTIFICATION</scope>
    <source>
        <tissue evidence="3">Whole plant</tissue>
    </source>
</reference>
<protein>
    <submittedName>
        <fullName evidence="3">Uncharacterized protein LOC107474468</fullName>
    </submittedName>
</protein>
<dbReference type="InterPro" id="IPR021109">
    <property type="entry name" value="Peptidase_aspartic_dom_sf"/>
</dbReference>
<reference evidence="2" key="1">
    <citation type="journal article" date="2016" name="Nat. Genet.">
        <title>The genome sequences of Arachis duranensis and Arachis ipaensis, the diploid ancestors of cultivated peanut.</title>
        <authorList>
            <person name="Bertioli D.J."/>
            <person name="Cannon S.B."/>
            <person name="Froenicke L."/>
            <person name="Huang G."/>
            <person name="Farmer A.D."/>
            <person name="Cannon E.K."/>
            <person name="Liu X."/>
            <person name="Gao D."/>
            <person name="Clevenger J."/>
            <person name="Dash S."/>
            <person name="Ren L."/>
            <person name="Moretzsohn M.C."/>
            <person name="Shirasawa K."/>
            <person name="Huang W."/>
            <person name="Vidigal B."/>
            <person name="Abernathy B."/>
            <person name="Chu Y."/>
            <person name="Niederhuth C.E."/>
            <person name="Umale P."/>
            <person name="Araujo A.C."/>
            <person name="Kozik A."/>
            <person name="Kim K.D."/>
            <person name="Burow M.D."/>
            <person name="Varshney R.K."/>
            <person name="Wang X."/>
            <person name="Zhang X."/>
            <person name="Barkley N."/>
            <person name="Guimaraes P.M."/>
            <person name="Isobe S."/>
            <person name="Guo B."/>
            <person name="Liao B."/>
            <person name="Stalker H.T."/>
            <person name="Schmitz R.J."/>
            <person name="Scheffler B.E."/>
            <person name="Leal-Bertioli S.C."/>
            <person name="Xun X."/>
            <person name="Jackson S.A."/>
            <person name="Michelmore R."/>
            <person name="Ozias-Akins P."/>
        </authorList>
    </citation>
    <scope>NUCLEOTIDE SEQUENCE [LARGE SCALE GENOMIC DNA]</scope>
    <source>
        <strain evidence="2">cv. V14167</strain>
    </source>
</reference>
<evidence type="ECO:0000256" key="1">
    <source>
        <dbReference type="SAM" id="MobiDB-lite"/>
    </source>
</evidence>
<dbReference type="RefSeq" id="XP_015949580.1">
    <property type="nucleotide sequence ID" value="XM_016094094.1"/>
</dbReference>
<proteinExistence type="predicted"/>
<evidence type="ECO:0000313" key="2">
    <source>
        <dbReference type="Proteomes" id="UP000515211"/>
    </source>
</evidence>
<dbReference type="Proteomes" id="UP000515211">
    <property type="component" value="Chromosome 2"/>
</dbReference>
<evidence type="ECO:0000313" key="3">
    <source>
        <dbReference type="RefSeq" id="XP_015949580.1"/>
    </source>
</evidence>
<feature type="region of interest" description="Disordered" evidence="1">
    <location>
        <begin position="182"/>
        <end position="209"/>
    </location>
</feature>
<dbReference type="GeneID" id="107474468"/>
<name>A0A6P4CE54_ARADU</name>